<keyword evidence="2 6" id="KW-0963">Cytoplasm</keyword>
<name>A0A4R9LWP3_9LEPT</name>
<feature type="compositionally biased region" description="Basic and acidic residues" evidence="8">
    <location>
        <begin position="76"/>
        <end position="86"/>
    </location>
</feature>
<evidence type="ECO:0000256" key="5">
    <source>
        <dbReference type="ARBA" id="ARBA00022839"/>
    </source>
</evidence>
<evidence type="ECO:0000313" key="10">
    <source>
        <dbReference type="Proteomes" id="UP000298058"/>
    </source>
</evidence>
<keyword evidence="3 6" id="KW-0540">Nuclease</keyword>
<dbReference type="PANTHER" id="PTHR34137:SF1">
    <property type="entry name" value="EXODEOXYRIBONUCLEASE 7 SMALL SUBUNIT"/>
    <property type="match status" value="1"/>
</dbReference>
<gene>
    <name evidence="6 9" type="primary">xseB</name>
    <name evidence="9" type="ORF">EHS15_15195</name>
</gene>
<comment type="subunit">
    <text evidence="6">Heterooligomer composed of large and small subunits.</text>
</comment>
<comment type="caution">
    <text evidence="9">The sequence shown here is derived from an EMBL/GenBank/DDBJ whole genome shotgun (WGS) entry which is preliminary data.</text>
</comment>
<dbReference type="GO" id="GO:0006308">
    <property type="term" value="P:DNA catabolic process"/>
    <property type="evidence" value="ECO:0007669"/>
    <property type="project" value="UniProtKB-UniRule"/>
</dbReference>
<evidence type="ECO:0000256" key="6">
    <source>
        <dbReference type="HAMAP-Rule" id="MF_00337"/>
    </source>
</evidence>
<dbReference type="PANTHER" id="PTHR34137">
    <property type="entry name" value="EXODEOXYRIBONUCLEASE 7 SMALL SUBUNIT"/>
    <property type="match status" value="1"/>
</dbReference>
<dbReference type="Gene3D" id="1.10.287.1040">
    <property type="entry name" value="Exonuclease VII, small subunit"/>
    <property type="match status" value="1"/>
</dbReference>
<proteinExistence type="inferred from homology"/>
<comment type="similarity">
    <text evidence="1 6">Belongs to the XseB family.</text>
</comment>
<evidence type="ECO:0000256" key="7">
    <source>
        <dbReference type="SAM" id="Coils"/>
    </source>
</evidence>
<dbReference type="SUPFAM" id="SSF116842">
    <property type="entry name" value="XseB-like"/>
    <property type="match status" value="1"/>
</dbReference>
<comment type="subcellular location">
    <subcellularLocation>
        <location evidence="6">Cytoplasm</location>
    </subcellularLocation>
</comment>
<evidence type="ECO:0000256" key="3">
    <source>
        <dbReference type="ARBA" id="ARBA00022722"/>
    </source>
</evidence>
<reference evidence="9" key="1">
    <citation type="journal article" date="2019" name="PLoS Negl. Trop. Dis.">
        <title>Revisiting the worldwide diversity of Leptospira species in the environment.</title>
        <authorList>
            <person name="Vincent A.T."/>
            <person name="Schiettekatte O."/>
            <person name="Bourhy P."/>
            <person name="Veyrier F.J."/>
            <person name="Picardeau M."/>
        </authorList>
    </citation>
    <scope>NUCLEOTIDE SEQUENCE [LARGE SCALE GENOMIC DNA]</scope>
    <source>
        <strain evidence="9">201300427</strain>
    </source>
</reference>
<dbReference type="GO" id="GO:0009318">
    <property type="term" value="C:exodeoxyribonuclease VII complex"/>
    <property type="evidence" value="ECO:0007669"/>
    <property type="project" value="UniProtKB-UniRule"/>
</dbReference>
<evidence type="ECO:0000256" key="1">
    <source>
        <dbReference type="ARBA" id="ARBA00009998"/>
    </source>
</evidence>
<comment type="function">
    <text evidence="6">Bidirectionally degrades single-stranded DNA into large acid-insoluble oligonucleotides, which are then degraded further into small acid-soluble oligonucleotides.</text>
</comment>
<dbReference type="HAMAP" id="MF_00337">
    <property type="entry name" value="Exonuc_7_S"/>
    <property type="match status" value="1"/>
</dbReference>
<keyword evidence="7" id="KW-0175">Coiled coil</keyword>
<dbReference type="AlphaFoldDB" id="A0A4R9LWP3"/>
<evidence type="ECO:0000256" key="4">
    <source>
        <dbReference type="ARBA" id="ARBA00022801"/>
    </source>
</evidence>
<dbReference type="GO" id="GO:0005829">
    <property type="term" value="C:cytosol"/>
    <property type="evidence" value="ECO:0007669"/>
    <property type="project" value="TreeGrafter"/>
</dbReference>
<dbReference type="GO" id="GO:0008855">
    <property type="term" value="F:exodeoxyribonuclease VII activity"/>
    <property type="evidence" value="ECO:0007669"/>
    <property type="project" value="UniProtKB-UniRule"/>
</dbReference>
<dbReference type="NCBIfam" id="NF002140">
    <property type="entry name" value="PRK00977.1-4"/>
    <property type="match status" value="1"/>
</dbReference>
<sequence>MSNKNTTFEDALKELEEIAEKLEKGQLSLEDSIKAYERGMELKKVCSDRLTEAEAKIEFLAKGGNGEIVKSTVKKKKEESSKTNSKEEDDLF</sequence>
<feature type="coiled-coil region" evidence="7">
    <location>
        <begin position="5"/>
        <end position="32"/>
    </location>
</feature>
<dbReference type="EMBL" id="RQHW01000047">
    <property type="protein sequence ID" value="TGN18713.1"/>
    <property type="molecule type" value="Genomic_DNA"/>
</dbReference>
<keyword evidence="4 6" id="KW-0378">Hydrolase</keyword>
<feature type="region of interest" description="Disordered" evidence="8">
    <location>
        <begin position="72"/>
        <end position="92"/>
    </location>
</feature>
<protein>
    <recommendedName>
        <fullName evidence="6">Exodeoxyribonuclease 7 small subunit</fullName>
        <ecNumber evidence="6">3.1.11.6</ecNumber>
    </recommendedName>
    <alternativeName>
        <fullName evidence="6">Exodeoxyribonuclease VII small subunit</fullName>
        <shortName evidence="6">Exonuclease VII small subunit</shortName>
    </alternativeName>
</protein>
<dbReference type="NCBIfam" id="TIGR01280">
    <property type="entry name" value="xseB"/>
    <property type="match status" value="1"/>
</dbReference>
<comment type="catalytic activity">
    <reaction evidence="6">
        <text>Exonucleolytic cleavage in either 5'- to 3'- or 3'- to 5'-direction to yield nucleoside 5'-phosphates.</text>
        <dbReference type="EC" id="3.1.11.6"/>
    </reaction>
</comment>
<dbReference type="RefSeq" id="WP_135761395.1">
    <property type="nucleotide sequence ID" value="NZ_RQHW01000047.1"/>
</dbReference>
<evidence type="ECO:0000256" key="2">
    <source>
        <dbReference type="ARBA" id="ARBA00022490"/>
    </source>
</evidence>
<dbReference type="InterPro" id="IPR003761">
    <property type="entry name" value="Exonuc_VII_S"/>
</dbReference>
<organism evidence="9 10">
    <name type="scientific">Leptospira idonii</name>
    <dbReference type="NCBI Taxonomy" id="1193500"/>
    <lineage>
        <taxon>Bacteria</taxon>
        <taxon>Pseudomonadati</taxon>
        <taxon>Spirochaetota</taxon>
        <taxon>Spirochaetia</taxon>
        <taxon>Leptospirales</taxon>
        <taxon>Leptospiraceae</taxon>
        <taxon>Leptospira</taxon>
    </lineage>
</organism>
<keyword evidence="10" id="KW-1185">Reference proteome</keyword>
<dbReference type="EC" id="3.1.11.6" evidence="6"/>
<dbReference type="InterPro" id="IPR037004">
    <property type="entry name" value="Exonuc_VII_ssu_sf"/>
</dbReference>
<accession>A0A4R9LWP3</accession>
<dbReference type="Pfam" id="PF02609">
    <property type="entry name" value="Exonuc_VII_S"/>
    <property type="match status" value="1"/>
</dbReference>
<dbReference type="Proteomes" id="UP000298058">
    <property type="component" value="Unassembled WGS sequence"/>
</dbReference>
<keyword evidence="5 6" id="KW-0269">Exonuclease</keyword>
<dbReference type="OrthoDB" id="1771251at2"/>
<evidence type="ECO:0000256" key="8">
    <source>
        <dbReference type="SAM" id="MobiDB-lite"/>
    </source>
</evidence>
<evidence type="ECO:0000313" key="9">
    <source>
        <dbReference type="EMBL" id="TGN18713.1"/>
    </source>
</evidence>